<dbReference type="Gene3D" id="3.60.21.10">
    <property type="match status" value="1"/>
</dbReference>
<dbReference type="PANTHER" id="PTHR37844:SF2">
    <property type="entry name" value="SER_THR PROTEIN PHOSPHATASE SUPERFAMILY (AFU_ORTHOLOGUE AFUA_1G14840)"/>
    <property type="match status" value="1"/>
</dbReference>
<feature type="compositionally biased region" description="Polar residues" evidence="1">
    <location>
        <begin position="11"/>
        <end position="24"/>
    </location>
</feature>
<dbReference type="InterPro" id="IPR004843">
    <property type="entry name" value="Calcineurin-like_PHP"/>
</dbReference>
<evidence type="ECO:0000256" key="1">
    <source>
        <dbReference type="SAM" id="MobiDB-lite"/>
    </source>
</evidence>
<evidence type="ECO:0000259" key="2">
    <source>
        <dbReference type="Pfam" id="PF00149"/>
    </source>
</evidence>
<dbReference type="PANTHER" id="PTHR37844">
    <property type="entry name" value="SER/THR PROTEIN PHOSPHATASE SUPERFAMILY (AFU_ORTHOLOGUE AFUA_1G14840)"/>
    <property type="match status" value="1"/>
</dbReference>
<feature type="compositionally biased region" description="Basic and acidic residues" evidence="1">
    <location>
        <begin position="1"/>
        <end position="10"/>
    </location>
</feature>
<reference evidence="4" key="1">
    <citation type="journal article" date="2019" name="Int. J. Syst. Evol. Microbiol.">
        <title>The Global Catalogue of Microorganisms (GCM) 10K type strain sequencing project: providing services to taxonomists for standard genome sequencing and annotation.</title>
        <authorList>
            <consortium name="The Broad Institute Genomics Platform"/>
            <consortium name="The Broad Institute Genome Sequencing Center for Infectious Disease"/>
            <person name="Wu L."/>
            <person name="Ma J."/>
        </authorList>
    </citation>
    <scope>NUCLEOTIDE SEQUENCE [LARGE SCALE GENOMIC DNA]</scope>
    <source>
        <strain evidence="4">CCUG 60023</strain>
    </source>
</reference>
<comment type="caution">
    <text evidence="3">The sequence shown here is derived from an EMBL/GenBank/DDBJ whole genome shotgun (WGS) entry which is preliminary data.</text>
</comment>
<sequence>MDDGNKHFEANHSSVPTEASQAHSKSNIRLLENRTCKIGGIRIIGCTLWTDYALYKNRCEDAMVAAEMFMNDHRMIKTYDAQGLPGQRIFLPHDALVRHRQSIEYLTTALAKPFEGPTIIVTHHAPHPNSVAPQYENDLLTAAFVSDLSGMIEKYQPDLWIHGHTHTPFDYQIGQTHIICNPLGYARERTGFVEDLVVEV</sequence>
<proteinExistence type="predicted"/>
<feature type="region of interest" description="Disordered" evidence="1">
    <location>
        <begin position="1"/>
        <end position="24"/>
    </location>
</feature>
<dbReference type="Proteomes" id="UP001597101">
    <property type="component" value="Unassembled WGS sequence"/>
</dbReference>
<protein>
    <submittedName>
        <fullName evidence="3">Metallophosphoesterase</fullName>
    </submittedName>
</protein>
<name>A0ABW3FCX3_9HYPH</name>
<dbReference type="Pfam" id="PF00149">
    <property type="entry name" value="Metallophos"/>
    <property type="match status" value="1"/>
</dbReference>
<dbReference type="RefSeq" id="WP_377211256.1">
    <property type="nucleotide sequence ID" value="NZ_JBHTJV010000002.1"/>
</dbReference>
<feature type="domain" description="Calcineurin-like phosphoesterase" evidence="2">
    <location>
        <begin position="86"/>
        <end position="168"/>
    </location>
</feature>
<keyword evidence="4" id="KW-1185">Reference proteome</keyword>
<dbReference type="InterPro" id="IPR029052">
    <property type="entry name" value="Metallo-depent_PP-like"/>
</dbReference>
<dbReference type="EMBL" id="JBHTJV010000002">
    <property type="protein sequence ID" value="MFD0915412.1"/>
    <property type="molecule type" value="Genomic_DNA"/>
</dbReference>
<dbReference type="SUPFAM" id="SSF56300">
    <property type="entry name" value="Metallo-dependent phosphatases"/>
    <property type="match status" value="1"/>
</dbReference>
<organism evidence="3 4">
    <name type="scientific">Pseudahrensia aquimaris</name>
    <dbReference type="NCBI Taxonomy" id="744461"/>
    <lineage>
        <taxon>Bacteria</taxon>
        <taxon>Pseudomonadati</taxon>
        <taxon>Pseudomonadota</taxon>
        <taxon>Alphaproteobacteria</taxon>
        <taxon>Hyphomicrobiales</taxon>
        <taxon>Ahrensiaceae</taxon>
        <taxon>Pseudahrensia</taxon>
    </lineage>
</organism>
<gene>
    <name evidence="3" type="ORF">ACFQ14_03230</name>
</gene>
<evidence type="ECO:0000313" key="4">
    <source>
        <dbReference type="Proteomes" id="UP001597101"/>
    </source>
</evidence>
<evidence type="ECO:0000313" key="3">
    <source>
        <dbReference type="EMBL" id="MFD0915412.1"/>
    </source>
</evidence>
<accession>A0ABW3FCX3</accession>